<evidence type="ECO:0000313" key="1">
    <source>
        <dbReference type="EMBL" id="CAG7581158.1"/>
    </source>
</evidence>
<proteinExistence type="predicted"/>
<sequence length="187" mass="22716">MNTDKAQKYLYKQILKSLKQKSWTILKKNDEMSIGNGETKTAGDLINVGSNRFKLFNEELNLYIDYNFDKSIIKEFLNEDYTIFRFNPETSSYLKYWYYDENEEVGWNKYKTESIHLDLPWWRKNRLKKYFKKYITEIYETRYQKTFAHSMDRYMNRNKAIMRDQRLDQILKGEGSGSKSKQETETT</sequence>
<name>A0A8D9FQF8_9VIRU</name>
<dbReference type="EMBL" id="OU342829">
    <property type="protein sequence ID" value="CAG7581158.1"/>
    <property type="molecule type" value="Genomic_DNA"/>
</dbReference>
<reference evidence="1" key="1">
    <citation type="submission" date="2021-06" db="EMBL/GenBank/DDBJ databases">
        <authorList>
            <person name="Gannon L."/>
            <person name="Redgwell R T."/>
            <person name="Michniewski S."/>
            <person name="Harrison D C."/>
            <person name="Millard A."/>
        </authorList>
    </citation>
    <scope>NUCLEOTIDE SEQUENCE</scope>
</reference>
<gene>
    <name evidence="1" type="ORF">SLAVMIC_00703</name>
</gene>
<accession>A0A8D9FQF8</accession>
<organism evidence="1">
    <name type="scientific">uncultured marine phage</name>
    <dbReference type="NCBI Taxonomy" id="707152"/>
    <lineage>
        <taxon>Viruses</taxon>
        <taxon>environmental samples</taxon>
    </lineage>
</organism>
<protein>
    <submittedName>
        <fullName evidence="1">Uncharacterized protein</fullName>
    </submittedName>
</protein>